<protein>
    <recommendedName>
        <fullName evidence="4">Kinesin motor domain-containing protein</fullName>
    </recommendedName>
</protein>
<feature type="region of interest" description="Disordered" evidence="3">
    <location>
        <begin position="726"/>
        <end position="793"/>
    </location>
</feature>
<dbReference type="PANTHER" id="PTHR47968">
    <property type="entry name" value="CENTROMERE PROTEIN E"/>
    <property type="match status" value="1"/>
</dbReference>
<feature type="domain" description="Kinesin motor" evidence="4">
    <location>
        <begin position="22"/>
        <end position="353"/>
    </location>
</feature>
<dbReference type="EMBL" id="JALJOU010000002">
    <property type="protein sequence ID" value="KAK9846022.1"/>
    <property type="molecule type" value="Genomic_DNA"/>
</dbReference>
<feature type="binding site" evidence="2">
    <location>
        <begin position="104"/>
        <end position="111"/>
    </location>
    <ligand>
        <name>ATP</name>
        <dbReference type="ChEBI" id="CHEBI:30616"/>
    </ligand>
</feature>
<dbReference type="Proteomes" id="UP001445335">
    <property type="component" value="Unassembled WGS sequence"/>
</dbReference>
<reference evidence="5 6" key="1">
    <citation type="journal article" date="2024" name="Nat. Commun.">
        <title>Phylogenomics reveals the evolutionary origins of lichenization in chlorophyte algae.</title>
        <authorList>
            <person name="Puginier C."/>
            <person name="Libourel C."/>
            <person name="Otte J."/>
            <person name="Skaloud P."/>
            <person name="Haon M."/>
            <person name="Grisel S."/>
            <person name="Petersen M."/>
            <person name="Berrin J.G."/>
            <person name="Delaux P.M."/>
            <person name="Dal Grande F."/>
            <person name="Keller J."/>
        </authorList>
    </citation>
    <scope>NUCLEOTIDE SEQUENCE [LARGE SCALE GENOMIC DNA]</scope>
    <source>
        <strain evidence="5 6">SAG 245.80</strain>
    </source>
</reference>
<sequence length="841" mass="88617">MEGGEEVHAAKLGEAGTSSCHNISVTVRFRPLSERESECGEREIWSVVADQTVGVVAGLGLRARYGSDYVFEGSATNAEVYNTTAREIVNATLDGVNGTIFAYGVTSSGKTHTMTGTPDDQGVVGRAVADVFAAAERTRDRDFLLRLSMMEIHNEVVNDLLDDTRTNLRMREDPTRGGRGFYAEGLTEVTLVGAEHALSCIAAGDAQRKTSATALNKASSRSHTILRLSIESSARAADVAPGGAPPVARTLSALHLIDLAGSESARAVVTRSHTKEGSYINRSLLALGSVIAKLSDGHAAHVPFRNSKLTRVLASSLTGSGARIAVVCTVTPGSSQAEETHNTLKFAMRAKKVAVRAERNEVLDQHSLIARYQREVAALRAHLYLERAGGAASGVHDPMHPEVRNLRERLEEERIAVRRTISVGSAEASPCDDELVALRERVACMAEELNAAREAAASTQQGPAALKAPAESEDTEIQQQIWAAERDFLNSQLQSTNERHAQAADIIALLRSQLLQAGLEPATRGGGAVAAAAPGLMRSASGGSVDFAALSADAALLAEDLMASETCPGEGAGGDREQPSAEDNAAAKAGQEELRALRGEHAALRDLHAALRTEHEALVEERGRLLAHSMELERAVQAALADARSECASAQQYREEAAEARAADAESGAQRAELARLEASCSQLQGFELGTLDHAELMALIELQTQAVERTRISVQLRRLATATPGVRTAGGGAEAEDAAAAEAAAQTGQPGDAKADAPAQAPGTPGSLVLAEATSPPVGGPGSEATALSPREAARLERVSALRRSWRQLQPDAPGPVRMPAQGLDAYALNVEDAQPVQWP</sequence>
<evidence type="ECO:0000256" key="1">
    <source>
        <dbReference type="ARBA" id="ARBA00023175"/>
    </source>
</evidence>
<dbReference type="GO" id="GO:0007018">
    <property type="term" value="P:microtubule-based movement"/>
    <property type="evidence" value="ECO:0007669"/>
    <property type="project" value="InterPro"/>
</dbReference>
<comment type="similarity">
    <text evidence="2">Belongs to the TRAFAC class myosin-kinesin ATPase superfamily. Kinesin family.</text>
</comment>
<feature type="region of interest" description="Disordered" evidence="3">
    <location>
        <begin position="566"/>
        <end position="588"/>
    </location>
</feature>
<comment type="caution">
    <text evidence="5">The sequence shown here is derived from an EMBL/GenBank/DDBJ whole genome shotgun (WGS) entry which is preliminary data.</text>
</comment>
<keyword evidence="6" id="KW-1185">Reference proteome</keyword>
<dbReference type="Gene3D" id="3.40.850.10">
    <property type="entry name" value="Kinesin motor domain"/>
    <property type="match status" value="1"/>
</dbReference>
<dbReference type="SUPFAM" id="SSF52540">
    <property type="entry name" value="P-loop containing nucleoside triphosphate hydrolases"/>
    <property type="match status" value="1"/>
</dbReference>
<evidence type="ECO:0000256" key="2">
    <source>
        <dbReference type="PROSITE-ProRule" id="PRU00283"/>
    </source>
</evidence>
<name>A0AAW1SKH0_9CHLO</name>
<dbReference type="GO" id="GO:0008017">
    <property type="term" value="F:microtubule binding"/>
    <property type="evidence" value="ECO:0007669"/>
    <property type="project" value="InterPro"/>
</dbReference>
<dbReference type="InterPro" id="IPR027640">
    <property type="entry name" value="Kinesin-like_fam"/>
</dbReference>
<keyword evidence="1 2" id="KW-0505">Motor protein</keyword>
<proteinExistence type="inferred from homology"/>
<evidence type="ECO:0000259" key="4">
    <source>
        <dbReference type="PROSITE" id="PS50067"/>
    </source>
</evidence>
<dbReference type="InterPro" id="IPR036961">
    <property type="entry name" value="Kinesin_motor_dom_sf"/>
</dbReference>
<dbReference type="GO" id="GO:0003777">
    <property type="term" value="F:microtubule motor activity"/>
    <property type="evidence" value="ECO:0007669"/>
    <property type="project" value="InterPro"/>
</dbReference>
<evidence type="ECO:0000313" key="6">
    <source>
        <dbReference type="Proteomes" id="UP001445335"/>
    </source>
</evidence>
<evidence type="ECO:0000313" key="5">
    <source>
        <dbReference type="EMBL" id="KAK9846022.1"/>
    </source>
</evidence>
<gene>
    <name evidence="5" type="ORF">WJX81_008630</name>
</gene>
<dbReference type="InterPro" id="IPR001752">
    <property type="entry name" value="Kinesin_motor_dom"/>
</dbReference>
<dbReference type="PROSITE" id="PS50067">
    <property type="entry name" value="KINESIN_MOTOR_2"/>
    <property type="match status" value="1"/>
</dbReference>
<keyword evidence="2" id="KW-0067">ATP-binding</keyword>
<dbReference type="InterPro" id="IPR027417">
    <property type="entry name" value="P-loop_NTPase"/>
</dbReference>
<dbReference type="GO" id="GO:0005524">
    <property type="term" value="F:ATP binding"/>
    <property type="evidence" value="ECO:0007669"/>
    <property type="project" value="UniProtKB-UniRule"/>
</dbReference>
<keyword evidence="2" id="KW-0547">Nucleotide-binding</keyword>
<dbReference type="SMART" id="SM00129">
    <property type="entry name" value="KISc"/>
    <property type="match status" value="1"/>
</dbReference>
<evidence type="ECO:0000256" key="3">
    <source>
        <dbReference type="SAM" id="MobiDB-lite"/>
    </source>
</evidence>
<accession>A0AAW1SKH0</accession>
<dbReference type="AlphaFoldDB" id="A0AAW1SKH0"/>
<dbReference type="PANTHER" id="PTHR47968:SF33">
    <property type="entry name" value="KINESIN-LIKE PROTEIN KIN-7C, MITOCHONDRIAL ISOFORM X1"/>
    <property type="match status" value="1"/>
</dbReference>
<organism evidence="5 6">
    <name type="scientific">Elliptochloris bilobata</name>
    <dbReference type="NCBI Taxonomy" id="381761"/>
    <lineage>
        <taxon>Eukaryota</taxon>
        <taxon>Viridiplantae</taxon>
        <taxon>Chlorophyta</taxon>
        <taxon>core chlorophytes</taxon>
        <taxon>Trebouxiophyceae</taxon>
        <taxon>Trebouxiophyceae incertae sedis</taxon>
        <taxon>Elliptochloris clade</taxon>
        <taxon>Elliptochloris</taxon>
    </lineage>
</organism>
<dbReference type="Pfam" id="PF00225">
    <property type="entry name" value="Kinesin"/>
    <property type="match status" value="1"/>
</dbReference>
<dbReference type="PRINTS" id="PR00380">
    <property type="entry name" value="KINESINHEAVY"/>
</dbReference>